<dbReference type="OrthoDB" id="4057307at2759"/>
<reference evidence="3" key="1">
    <citation type="submission" date="2016-03" db="EMBL/GenBank/DDBJ databases">
        <authorList>
            <person name="Devillers H."/>
        </authorList>
    </citation>
    <scope>NUCLEOTIDE SEQUENCE [LARGE SCALE GENOMIC DNA]</scope>
</reference>
<feature type="compositionally biased region" description="Basic and acidic residues" evidence="1">
    <location>
        <begin position="70"/>
        <end position="85"/>
    </location>
</feature>
<gene>
    <name evidence="2" type="ORF">LAMI_0H05270G</name>
</gene>
<evidence type="ECO:0000256" key="1">
    <source>
        <dbReference type="SAM" id="MobiDB-lite"/>
    </source>
</evidence>
<dbReference type="EMBL" id="LT598468">
    <property type="protein sequence ID" value="SCV03074.1"/>
    <property type="molecule type" value="Genomic_DNA"/>
</dbReference>
<feature type="region of interest" description="Disordered" evidence="1">
    <location>
        <begin position="63"/>
        <end position="85"/>
    </location>
</feature>
<protein>
    <submittedName>
        <fullName evidence="2">LAMI_0H05270g1_1</fullName>
    </submittedName>
</protein>
<sequence>MGWSSFKVKFLKMRRYLAATPMEGETYEKSPEVKDLPHMTDADGKLMAVSSGKRELSPVLSAKLNIQGSGERHPGREADRIDDAI</sequence>
<keyword evidence="3" id="KW-1185">Reference proteome</keyword>
<name>A0A1G4KF39_9SACH</name>
<dbReference type="Proteomes" id="UP000191024">
    <property type="component" value="Chromosome H"/>
</dbReference>
<accession>A0A1G4KF39</accession>
<evidence type="ECO:0000313" key="2">
    <source>
        <dbReference type="EMBL" id="SCV03074.1"/>
    </source>
</evidence>
<dbReference type="AlphaFoldDB" id="A0A1G4KF39"/>
<evidence type="ECO:0000313" key="3">
    <source>
        <dbReference type="Proteomes" id="UP000191024"/>
    </source>
</evidence>
<proteinExistence type="predicted"/>
<organism evidence="2 3">
    <name type="scientific">Lachancea mirantina</name>
    <dbReference type="NCBI Taxonomy" id="1230905"/>
    <lineage>
        <taxon>Eukaryota</taxon>
        <taxon>Fungi</taxon>
        <taxon>Dikarya</taxon>
        <taxon>Ascomycota</taxon>
        <taxon>Saccharomycotina</taxon>
        <taxon>Saccharomycetes</taxon>
        <taxon>Saccharomycetales</taxon>
        <taxon>Saccharomycetaceae</taxon>
        <taxon>Lachancea</taxon>
    </lineage>
</organism>